<dbReference type="STRING" id="1163745.HCD_00660"/>
<evidence type="ECO:0000313" key="3">
    <source>
        <dbReference type="Proteomes" id="UP000005013"/>
    </source>
</evidence>
<dbReference type="RefSeq" id="WP_014658693.1">
    <property type="nucleotide sequence ID" value="NC_017735.1"/>
</dbReference>
<dbReference type="InterPro" id="IPR025272">
    <property type="entry name" value="SocA_Panacea"/>
</dbReference>
<organism evidence="2 3">
    <name type="scientific">Helicobacter cetorum (strain ATCC BAA-540 / CCUG 52418 / MIT 99-5656)</name>
    <dbReference type="NCBI Taxonomy" id="1163745"/>
    <lineage>
        <taxon>Bacteria</taxon>
        <taxon>Pseudomonadati</taxon>
        <taxon>Campylobacterota</taxon>
        <taxon>Epsilonproteobacteria</taxon>
        <taxon>Campylobacterales</taxon>
        <taxon>Helicobacteraceae</taxon>
        <taxon>Helicobacter</taxon>
    </lineage>
</organism>
<gene>
    <name evidence="2" type="ordered locus">HCD_00660</name>
</gene>
<dbReference type="EMBL" id="CP003481">
    <property type="protein sequence ID" value="AFI05164.1"/>
    <property type="molecule type" value="Genomic_DNA"/>
</dbReference>
<keyword evidence="3" id="KW-1185">Reference proteome</keyword>
<dbReference type="KEGG" id="hcm:HCD_00660"/>
<proteinExistence type="predicted"/>
<protein>
    <submittedName>
        <fullName evidence="2">Genetic Element protein A</fullName>
    </submittedName>
</protein>
<accession>I0EQE5</accession>
<dbReference type="AlphaFoldDB" id="I0EQE5"/>
<dbReference type="Proteomes" id="UP000005013">
    <property type="component" value="Chromosome"/>
</dbReference>
<dbReference type="eggNOG" id="COG3600">
    <property type="taxonomic scope" value="Bacteria"/>
</dbReference>
<dbReference type="PATRIC" id="fig|1163745.3.peg.141"/>
<sequence>MKIYSSKAIANEFISLAKYENKQLTQMHIHKLIYFAHAISLVLHKQALVQEEFRAWPFGPVLVDLYREFKDFGKNPIDRYAKGSKGMVEPSDSETLEIIKKVWEEFKEYEGWQLSQFTHVNNSPWKNNFEEGQSNTIPNEEIYEFYKDKVSIDE</sequence>
<evidence type="ECO:0000259" key="1">
    <source>
        <dbReference type="Pfam" id="PF13274"/>
    </source>
</evidence>
<dbReference type="Pfam" id="PF13274">
    <property type="entry name" value="SocA_Panacea"/>
    <property type="match status" value="1"/>
</dbReference>
<dbReference type="OrthoDB" id="9799173at2"/>
<reference evidence="2 3" key="1">
    <citation type="journal article" date="2013" name="PLoS ONE">
        <title>Sequence Divergence and Conservation in Genomes ofHelicobacter cetorum Strains from a Dolphin and a Whale.</title>
        <authorList>
            <person name="Kersulyte D."/>
            <person name="Rossi M."/>
            <person name="Berg D.E."/>
        </authorList>
    </citation>
    <scope>NUCLEOTIDE SEQUENCE [LARGE SCALE GENOMIC DNA]</scope>
    <source>
        <strain evidence="2 3">MIT 99-5656</strain>
    </source>
</reference>
<dbReference type="HOGENOM" id="CLU_110683_1_0_7"/>
<feature type="domain" description="Antitoxin SocA-like Panacea" evidence="1">
    <location>
        <begin position="30"/>
        <end position="126"/>
    </location>
</feature>
<evidence type="ECO:0000313" key="2">
    <source>
        <dbReference type="EMBL" id="AFI05164.1"/>
    </source>
</evidence>
<name>I0EQE5_HELCM</name>